<protein>
    <submittedName>
        <fullName evidence="1">Uncharacterized protein</fullName>
    </submittedName>
</protein>
<keyword evidence="2" id="KW-1185">Reference proteome</keyword>
<sequence>MSTKHHTTTRMRLGTRSCAECRRRKVRCIFPTQSAICQECIAHNTPCRPQQPRTSSSSSDNIGSPGRQEGIQQRLRDLEDTVRQLLNRDTEQVEPLTTSGDMAPSRAIRLLHLTPEPDESTAGTTGQLMNTPASSAYETPTDHEESLEQAPIVNLFSQMLDVRSDKSTGNGNIRWIRHLSSNEYITALKALVPRIDDLLLILESTMPYWFIWPTEPPGLNEAKGCQSYGRAALVKDFILNSFESRQPLRIVKGILWLALCVQQLPADAIKPRKGFLPALPQALFEAYMTGAKAILVNVGESVASMDRLECLLLYARLCINMGKPQQAWTTVRSAINCALLLGIHRPDQCRDPVKQSLWSQAWQLDRQLSSILGVPYSVPHPRYSLDPNLPVVVRIVTGISSIVAHISDRNQGLTETPIDEIETEIQACSTLFPDEWWSVIPAEYMSFDALYSRQVCKMYFFQLQKTLHLPNMLKAFGDPNLHTSRNIVIEACRNVVSAYEVLRNSSKSALVICDLTDFTVFSAALIITIHLLTPPSSRSTARDADDWDVVTHLAQTFRQLAGTIECSVATQAATLLEYLYGAHHGTYVGPEEYAVFIPWFGKVKIGNVPRRGQTTSLSPPTPLSDMQDRNSSSLCSTIEFGINCAIPGSLARSESGLWSSQFAGDELGIDWTSLGDIECDYDWTQLFYGAGYEN</sequence>
<name>A0ACC3STS0_LIPKO</name>
<organism evidence="1 2">
    <name type="scientific">Lipomyces kononenkoae</name>
    <name type="common">Yeast</name>
    <dbReference type="NCBI Taxonomy" id="34357"/>
    <lineage>
        <taxon>Eukaryota</taxon>
        <taxon>Fungi</taxon>
        <taxon>Dikarya</taxon>
        <taxon>Ascomycota</taxon>
        <taxon>Saccharomycotina</taxon>
        <taxon>Lipomycetes</taxon>
        <taxon>Lipomycetales</taxon>
        <taxon>Lipomycetaceae</taxon>
        <taxon>Lipomyces</taxon>
    </lineage>
</organism>
<reference evidence="2" key="1">
    <citation type="journal article" date="2024" name="Front. Bioeng. Biotechnol.">
        <title>Genome-scale model development and genomic sequencing of the oleaginous clade Lipomyces.</title>
        <authorList>
            <person name="Czajka J.J."/>
            <person name="Han Y."/>
            <person name="Kim J."/>
            <person name="Mondo S.J."/>
            <person name="Hofstad B.A."/>
            <person name="Robles A."/>
            <person name="Haridas S."/>
            <person name="Riley R."/>
            <person name="LaButti K."/>
            <person name="Pangilinan J."/>
            <person name="Andreopoulos W."/>
            <person name="Lipzen A."/>
            <person name="Yan J."/>
            <person name="Wang M."/>
            <person name="Ng V."/>
            <person name="Grigoriev I.V."/>
            <person name="Spatafora J.W."/>
            <person name="Magnuson J.K."/>
            <person name="Baker S.E."/>
            <person name="Pomraning K.R."/>
        </authorList>
    </citation>
    <scope>NUCLEOTIDE SEQUENCE [LARGE SCALE GENOMIC DNA]</scope>
    <source>
        <strain evidence="2">CBS 7786</strain>
    </source>
</reference>
<dbReference type="EMBL" id="MU971435">
    <property type="protein sequence ID" value="KAK9235023.1"/>
    <property type="molecule type" value="Genomic_DNA"/>
</dbReference>
<proteinExistence type="predicted"/>
<dbReference type="Proteomes" id="UP001433508">
    <property type="component" value="Unassembled WGS sequence"/>
</dbReference>
<comment type="caution">
    <text evidence="1">The sequence shown here is derived from an EMBL/GenBank/DDBJ whole genome shotgun (WGS) entry which is preliminary data.</text>
</comment>
<gene>
    <name evidence="1" type="ORF">V1525DRAFT_421703</name>
</gene>
<evidence type="ECO:0000313" key="1">
    <source>
        <dbReference type="EMBL" id="KAK9235023.1"/>
    </source>
</evidence>
<accession>A0ACC3STS0</accession>
<evidence type="ECO:0000313" key="2">
    <source>
        <dbReference type="Proteomes" id="UP001433508"/>
    </source>
</evidence>